<evidence type="ECO:0000256" key="2">
    <source>
        <dbReference type="SAM" id="SignalP"/>
    </source>
</evidence>
<comment type="caution">
    <text evidence="3">The sequence shown here is derived from an EMBL/GenBank/DDBJ whole genome shotgun (WGS) entry which is preliminary data.</text>
</comment>
<evidence type="ECO:0000313" key="4">
    <source>
        <dbReference type="Proteomes" id="UP001151582"/>
    </source>
</evidence>
<dbReference type="OrthoDB" id="10485819at2759"/>
<sequence length="148" mass="15307">MRFTSAAAALCLITVMTVQSSVATLPATTPPVPINQSTTTAVKDVSTTGHTNLVKDLKTVTPRGQHKNLTPQQKLAYAQERVKFWQERVTKLQGATGAPAANKAPAGIAALNKPGQKAGTTTTTAAALTPTPTPQPAAKPVVNTPTKA</sequence>
<dbReference type="AlphaFoldDB" id="A0A9W8B0S2"/>
<dbReference type="Proteomes" id="UP001151582">
    <property type="component" value="Unassembled WGS sequence"/>
</dbReference>
<organism evidence="3 4">
    <name type="scientific">Dimargaris verticillata</name>
    <dbReference type="NCBI Taxonomy" id="2761393"/>
    <lineage>
        <taxon>Eukaryota</taxon>
        <taxon>Fungi</taxon>
        <taxon>Fungi incertae sedis</taxon>
        <taxon>Zoopagomycota</taxon>
        <taxon>Kickxellomycotina</taxon>
        <taxon>Dimargaritomycetes</taxon>
        <taxon>Dimargaritales</taxon>
        <taxon>Dimargaritaceae</taxon>
        <taxon>Dimargaris</taxon>
    </lineage>
</organism>
<reference evidence="3" key="1">
    <citation type="submission" date="2022-07" db="EMBL/GenBank/DDBJ databases">
        <title>Phylogenomic reconstructions and comparative analyses of Kickxellomycotina fungi.</title>
        <authorList>
            <person name="Reynolds N.K."/>
            <person name="Stajich J.E."/>
            <person name="Barry K."/>
            <person name="Grigoriev I.V."/>
            <person name="Crous P."/>
            <person name="Smith M.E."/>
        </authorList>
    </citation>
    <scope>NUCLEOTIDE SEQUENCE</scope>
    <source>
        <strain evidence="3">RSA 567</strain>
    </source>
</reference>
<feature type="signal peptide" evidence="2">
    <location>
        <begin position="1"/>
        <end position="23"/>
    </location>
</feature>
<evidence type="ECO:0000256" key="1">
    <source>
        <dbReference type="SAM" id="MobiDB-lite"/>
    </source>
</evidence>
<feature type="compositionally biased region" description="Low complexity" evidence="1">
    <location>
        <begin position="111"/>
        <end position="130"/>
    </location>
</feature>
<protein>
    <recommendedName>
        <fullName evidence="5">Secreted protein</fullName>
    </recommendedName>
</protein>
<keyword evidence="4" id="KW-1185">Reference proteome</keyword>
<evidence type="ECO:0008006" key="5">
    <source>
        <dbReference type="Google" id="ProtNLM"/>
    </source>
</evidence>
<dbReference type="EMBL" id="JANBQB010000533">
    <property type="protein sequence ID" value="KAJ1975386.1"/>
    <property type="molecule type" value="Genomic_DNA"/>
</dbReference>
<evidence type="ECO:0000313" key="3">
    <source>
        <dbReference type="EMBL" id="KAJ1975386.1"/>
    </source>
</evidence>
<feature type="region of interest" description="Disordered" evidence="1">
    <location>
        <begin position="111"/>
        <end position="148"/>
    </location>
</feature>
<feature type="chain" id="PRO_5040817782" description="Secreted protein" evidence="2">
    <location>
        <begin position="24"/>
        <end position="148"/>
    </location>
</feature>
<name>A0A9W8B0S2_9FUNG</name>
<gene>
    <name evidence="3" type="ORF">H4R34_004352</name>
</gene>
<keyword evidence="2" id="KW-0732">Signal</keyword>
<accession>A0A9W8B0S2</accession>
<proteinExistence type="predicted"/>